<sequence>MRVIGVSELGKCFNGCKWTCGKAVIAGVESAAELALELKRAIGGEAYVNGRDIHIITKKCYIVLTVERAEGGIAIKNALGWGDNSQAPWEP</sequence>
<organism evidence="1 4">
    <name type="scientific">Pyrobaculum aerophilum</name>
    <dbReference type="NCBI Taxonomy" id="13773"/>
    <lineage>
        <taxon>Archaea</taxon>
        <taxon>Thermoproteota</taxon>
        <taxon>Thermoprotei</taxon>
        <taxon>Thermoproteales</taxon>
        <taxon>Thermoproteaceae</taxon>
        <taxon>Pyrobaculum</taxon>
    </lineage>
</organism>
<proteinExistence type="predicted"/>
<evidence type="ECO:0000313" key="3">
    <source>
        <dbReference type="Proteomes" id="UP000256877"/>
    </source>
</evidence>
<evidence type="ECO:0000313" key="2">
    <source>
        <dbReference type="EMBL" id="RFA96733.1"/>
    </source>
</evidence>
<name>A0A371QXA1_9CREN</name>
<dbReference type="OrthoDB" id="30036at2157"/>
<accession>A0A371QXA1</accession>
<evidence type="ECO:0000313" key="4">
    <source>
        <dbReference type="Proteomes" id="UP000257123"/>
    </source>
</evidence>
<dbReference type="EMBL" id="NMUF01000035">
    <property type="protein sequence ID" value="RFA96733.1"/>
    <property type="molecule type" value="Genomic_DNA"/>
</dbReference>
<comment type="caution">
    <text evidence="1">The sequence shown here is derived from an EMBL/GenBank/DDBJ whole genome shotgun (WGS) entry which is preliminary data.</text>
</comment>
<dbReference type="Proteomes" id="UP000256877">
    <property type="component" value="Unassembled WGS sequence"/>
</dbReference>
<reference evidence="3 4" key="1">
    <citation type="submission" date="2017-07" db="EMBL/GenBank/DDBJ databases">
        <title>Draft genome sequence of aerobic hyperthermophilic archaea, Pyrobaculum aerophilum YKB31 and YKB32.</title>
        <authorList>
            <person name="Mochizuki T."/>
            <person name="Berliner A.J."/>
            <person name="Yoshida-Takashima Y."/>
            <person name="Takaki Y."/>
            <person name="Nunoura T."/>
            <person name="Takai K."/>
        </authorList>
    </citation>
    <scope>NUCLEOTIDE SEQUENCE [LARGE SCALE GENOMIC DNA]</scope>
    <source>
        <strain evidence="1 4">YKB31</strain>
        <strain evidence="2 3">YKB32</strain>
    </source>
</reference>
<dbReference type="RefSeq" id="WP_116421418.1">
    <property type="nucleotide sequence ID" value="NZ_NMUE01000027.1"/>
</dbReference>
<dbReference type="Proteomes" id="UP000257123">
    <property type="component" value="Unassembled WGS sequence"/>
</dbReference>
<dbReference type="EMBL" id="NMUE01000027">
    <property type="protein sequence ID" value="RFA95021.1"/>
    <property type="molecule type" value="Genomic_DNA"/>
</dbReference>
<gene>
    <name evidence="1" type="ORF">CGL51_08540</name>
    <name evidence="2" type="ORF">CGL52_10565</name>
</gene>
<evidence type="ECO:0000313" key="1">
    <source>
        <dbReference type="EMBL" id="RFA95021.1"/>
    </source>
</evidence>
<protein>
    <submittedName>
        <fullName evidence="1">Uncharacterized protein</fullName>
    </submittedName>
</protein>
<dbReference type="AlphaFoldDB" id="A0A371QXA1"/>